<reference evidence="6 7" key="1">
    <citation type="submission" date="2020-12" db="EMBL/GenBank/DDBJ databases">
        <title>Metabolic potential, ecology and presence of endohyphal bacteria is reflected in genomic diversity of Mucoromycotina.</title>
        <authorList>
            <person name="Muszewska A."/>
            <person name="Okrasinska A."/>
            <person name="Steczkiewicz K."/>
            <person name="Drgas O."/>
            <person name="Orlowska M."/>
            <person name="Perlinska-Lenart U."/>
            <person name="Aleksandrzak-Piekarczyk T."/>
            <person name="Szatraj K."/>
            <person name="Zielenkiewicz U."/>
            <person name="Pilsyk S."/>
            <person name="Malc E."/>
            <person name="Mieczkowski P."/>
            <person name="Kruszewska J.S."/>
            <person name="Biernat P."/>
            <person name="Pawlowska J."/>
        </authorList>
    </citation>
    <scope>NUCLEOTIDE SEQUENCE [LARGE SCALE GENOMIC DNA]</scope>
    <source>
        <strain evidence="6 7">CBS 142.35</strain>
    </source>
</reference>
<feature type="compositionally biased region" description="Basic and acidic residues" evidence="4">
    <location>
        <begin position="425"/>
        <end position="435"/>
    </location>
</feature>
<evidence type="ECO:0000313" key="6">
    <source>
        <dbReference type="EMBL" id="KAG2221280.1"/>
    </source>
</evidence>
<evidence type="ECO:0000256" key="4">
    <source>
        <dbReference type="SAM" id="MobiDB-lite"/>
    </source>
</evidence>
<dbReference type="AlphaFoldDB" id="A0A8H7S327"/>
<evidence type="ECO:0000313" key="7">
    <source>
        <dbReference type="Proteomes" id="UP000646827"/>
    </source>
</evidence>
<dbReference type="InterPro" id="IPR033140">
    <property type="entry name" value="Lipase_GDXG_put_SER_AS"/>
</dbReference>
<dbReference type="OrthoDB" id="408631at2759"/>
<dbReference type="InterPro" id="IPR029058">
    <property type="entry name" value="AB_hydrolase_fold"/>
</dbReference>
<dbReference type="PANTHER" id="PTHR48081:SF26">
    <property type="entry name" value="ALPHA_BETA HYDROLASE FOLD-3 DOMAIN-CONTAINING PROTEIN"/>
    <property type="match status" value="1"/>
</dbReference>
<keyword evidence="7" id="KW-1185">Reference proteome</keyword>
<organism evidence="6 7">
    <name type="scientific">Circinella minor</name>
    <dbReference type="NCBI Taxonomy" id="1195481"/>
    <lineage>
        <taxon>Eukaryota</taxon>
        <taxon>Fungi</taxon>
        <taxon>Fungi incertae sedis</taxon>
        <taxon>Mucoromycota</taxon>
        <taxon>Mucoromycotina</taxon>
        <taxon>Mucoromycetes</taxon>
        <taxon>Mucorales</taxon>
        <taxon>Lichtheimiaceae</taxon>
        <taxon>Circinella</taxon>
    </lineage>
</organism>
<dbReference type="Proteomes" id="UP000646827">
    <property type="component" value="Unassembled WGS sequence"/>
</dbReference>
<gene>
    <name evidence="6" type="ORF">INT45_000193</name>
</gene>
<evidence type="ECO:0000256" key="3">
    <source>
        <dbReference type="PROSITE-ProRule" id="PRU10038"/>
    </source>
</evidence>
<sequence length="581" mass="65101">IQHRLFRTDRASHRLSLQKSQVVNNAKKKEPQTNIPPKLWGHLIPPMPVVTSTIYRHYAKGPPAKSWSLTFDLAVAILSDFLKRSSNKTVEDLQQLSTIKGAPVPSDMKRRKVFIPNDYRVRASNHLGCLFNAEDEELIGWDWKSDKKGANELKGEWMISKKTINNIKNNDDIDVSDSSGAKKAVLPLKNKRTIFYLHGGAYYLGSYSLYRSLLARLAKLSDSQTFAINYRLAPQHPFPVAVEDALAAYLYMVDPPEGIEPIDPKSIVIAGDSAGGGLTFSLLLTLRDAGLPLPGGAMTLSPWIDLTHSFDSIINNISTDFLPPMGFKHVLSDAQDYTLLPPLTKRTSQASMGSFPDDDLDRFQFYAANRTLKLPLVSPVFDKKSLHGLPKLLIQTGTAERLHDESVYAALLASNTFSSSSSTTDTRKNNNDNEKNQQLQQPTDVILEMYVDQPHVFQILLPTRPSTCAIKRLANFVRDVTTVNDNDKEKLNKEEQSVLKVQTISPRGKVTETKQELLKEFKDGSKWADWQNRLARKTLRERLEEVEAAVVKIKNEDPPHDPHQPHHSPQPSISLSSKAPS</sequence>
<comment type="caution">
    <text evidence="6">The sequence shown here is derived from an EMBL/GenBank/DDBJ whole genome shotgun (WGS) entry which is preliminary data.</text>
</comment>
<dbReference type="EMBL" id="JAEPRB010000113">
    <property type="protein sequence ID" value="KAG2221280.1"/>
    <property type="molecule type" value="Genomic_DNA"/>
</dbReference>
<feature type="domain" description="Alpha/beta hydrolase fold-3" evidence="5">
    <location>
        <begin position="194"/>
        <end position="313"/>
    </location>
</feature>
<feature type="region of interest" description="Disordered" evidence="4">
    <location>
        <begin position="551"/>
        <end position="581"/>
    </location>
</feature>
<dbReference type="SUPFAM" id="SSF53474">
    <property type="entry name" value="alpha/beta-Hydrolases"/>
    <property type="match status" value="1"/>
</dbReference>
<dbReference type="PANTHER" id="PTHR48081">
    <property type="entry name" value="AB HYDROLASE SUPERFAMILY PROTEIN C4A8.06C"/>
    <property type="match status" value="1"/>
</dbReference>
<feature type="compositionally biased region" description="Basic and acidic residues" evidence="4">
    <location>
        <begin position="553"/>
        <end position="564"/>
    </location>
</feature>
<dbReference type="GO" id="GO:0016787">
    <property type="term" value="F:hydrolase activity"/>
    <property type="evidence" value="ECO:0007669"/>
    <property type="project" value="UniProtKB-KW"/>
</dbReference>
<comment type="similarity">
    <text evidence="1">Belongs to the 'GDXG' lipolytic enzyme family.</text>
</comment>
<dbReference type="PROSITE" id="PS01174">
    <property type="entry name" value="LIPASE_GDXG_SER"/>
    <property type="match status" value="1"/>
</dbReference>
<dbReference type="Gene3D" id="3.40.50.1820">
    <property type="entry name" value="alpha/beta hydrolase"/>
    <property type="match status" value="1"/>
</dbReference>
<dbReference type="Pfam" id="PF07859">
    <property type="entry name" value="Abhydrolase_3"/>
    <property type="match status" value="1"/>
</dbReference>
<evidence type="ECO:0000256" key="2">
    <source>
        <dbReference type="ARBA" id="ARBA00022801"/>
    </source>
</evidence>
<evidence type="ECO:0000259" key="5">
    <source>
        <dbReference type="Pfam" id="PF07859"/>
    </source>
</evidence>
<feature type="active site" evidence="3">
    <location>
        <position position="273"/>
    </location>
</feature>
<protein>
    <recommendedName>
        <fullName evidence="5">Alpha/beta hydrolase fold-3 domain-containing protein</fullName>
    </recommendedName>
</protein>
<accession>A0A8H7S327</accession>
<name>A0A8H7S327_9FUNG</name>
<proteinExistence type="inferred from homology"/>
<dbReference type="InterPro" id="IPR050300">
    <property type="entry name" value="GDXG_lipolytic_enzyme"/>
</dbReference>
<dbReference type="InterPro" id="IPR013094">
    <property type="entry name" value="AB_hydrolase_3"/>
</dbReference>
<feature type="region of interest" description="Disordered" evidence="4">
    <location>
        <begin position="418"/>
        <end position="438"/>
    </location>
</feature>
<feature type="non-terminal residue" evidence="6">
    <location>
        <position position="1"/>
    </location>
</feature>
<keyword evidence="2" id="KW-0378">Hydrolase</keyword>
<evidence type="ECO:0000256" key="1">
    <source>
        <dbReference type="ARBA" id="ARBA00010515"/>
    </source>
</evidence>